<dbReference type="Gene3D" id="3.30.70.260">
    <property type="match status" value="1"/>
</dbReference>
<evidence type="ECO:0000313" key="5">
    <source>
        <dbReference type="EMBL" id="HGY08980.1"/>
    </source>
</evidence>
<dbReference type="InterPro" id="IPR045865">
    <property type="entry name" value="ACT-like_dom_sf"/>
</dbReference>
<dbReference type="PROSITE" id="PS51671">
    <property type="entry name" value="ACT"/>
    <property type="match status" value="1"/>
</dbReference>
<keyword evidence="1 2" id="KW-0129">CBS domain</keyword>
<dbReference type="SUPFAM" id="SSF54631">
    <property type="entry name" value="CBS-domain pair"/>
    <property type="match status" value="1"/>
</dbReference>
<sequence>MLVRDVMHSPVVTISTGATLEEANTLMWEQGIRHLPVVEAGRVVGIITDRDVRLATSELSPMPYTPQSRVEEVMTSPVLTADPMDPVEEAARVMRDRKIGCMPVVDGRELVGIITGIDLLDALVALTGAQLPSGRIEVRLPDRPGKLAKLAAFFAERGVNIHSLLTYPDEGGFVRNVLRVDSLETRKLAEGLREAGFEVLWPPEKPWSR</sequence>
<name>A0A7C4ZQX6_9DEIN</name>
<dbReference type="EMBL" id="DRPZ01000075">
    <property type="protein sequence ID" value="HGY08980.1"/>
    <property type="molecule type" value="Genomic_DNA"/>
</dbReference>
<feature type="domain" description="CBS" evidence="3">
    <location>
        <begin position="7"/>
        <end position="62"/>
    </location>
</feature>
<feature type="domain" description="ACT" evidence="4">
    <location>
        <begin position="135"/>
        <end position="207"/>
    </location>
</feature>
<accession>A0A7C4ZQX6</accession>
<reference evidence="5" key="1">
    <citation type="journal article" date="2020" name="mSystems">
        <title>Genome- and Community-Level Interaction Insights into Carbon Utilization and Element Cycling Functions of Hydrothermarchaeota in Hydrothermal Sediment.</title>
        <authorList>
            <person name="Zhou Z."/>
            <person name="Liu Y."/>
            <person name="Xu W."/>
            <person name="Pan J."/>
            <person name="Luo Z.H."/>
            <person name="Li M."/>
        </authorList>
    </citation>
    <scope>NUCLEOTIDE SEQUENCE [LARGE SCALE GENOMIC DNA]</scope>
    <source>
        <strain evidence="5">HyVt-570</strain>
    </source>
</reference>
<dbReference type="AlphaFoldDB" id="A0A7C4ZQX6"/>
<dbReference type="SMART" id="SM00116">
    <property type="entry name" value="CBS"/>
    <property type="match status" value="2"/>
</dbReference>
<feature type="domain" description="CBS" evidence="3">
    <location>
        <begin position="74"/>
        <end position="131"/>
    </location>
</feature>
<dbReference type="Gene3D" id="3.10.580.10">
    <property type="entry name" value="CBS-domain"/>
    <property type="match status" value="1"/>
</dbReference>
<dbReference type="PROSITE" id="PS51371">
    <property type="entry name" value="CBS"/>
    <property type="match status" value="2"/>
</dbReference>
<dbReference type="InterPro" id="IPR000644">
    <property type="entry name" value="CBS_dom"/>
</dbReference>
<dbReference type="Pfam" id="PF01842">
    <property type="entry name" value="ACT"/>
    <property type="match status" value="1"/>
</dbReference>
<protein>
    <submittedName>
        <fullName evidence="5">CBS domain-containing protein</fullName>
    </submittedName>
</protein>
<dbReference type="PANTHER" id="PTHR43080:SF2">
    <property type="entry name" value="CBS DOMAIN-CONTAINING PROTEIN"/>
    <property type="match status" value="1"/>
</dbReference>
<evidence type="ECO:0000259" key="4">
    <source>
        <dbReference type="PROSITE" id="PS51671"/>
    </source>
</evidence>
<dbReference type="Pfam" id="PF00571">
    <property type="entry name" value="CBS"/>
    <property type="match status" value="2"/>
</dbReference>
<dbReference type="PANTHER" id="PTHR43080">
    <property type="entry name" value="CBS DOMAIN-CONTAINING PROTEIN CBSX3, MITOCHONDRIAL"/>
    <property type="match status" value="1"/>
</dbReference>
<organism evidence="5">
    <name type="scientific">Oceanithermus profundus</name>
    <dbReference type="NCBI Taxonomy" id="187137"/>
    <lineage>
        <taxon>Bacteria</taxon>
        <taxon>Thermotogati</taxon>
        <taxon>Deinococcota</taxon>
        <taxon>Deinococci</taxon>
        <taxon>Thermales</taxon>
        <taxon>Thermaceae</taxon>
        <taxon>Oceanithermus</taxon>
    </lineage>
</organism>
<dbReference type="InterPro" id="IPR002912">
    <property type="entry name" value="ACT_dom"/>
</dbReference>
<dbReference type="InterPro" id="IPR051257">
    <property type="entry name" value="Diverse_CBS-Domain"/>
</dbReference>
<gene>
    <name evidence="5" type="ORF">ENK37_02845</name>
</gene>
<evidence type="ECO:0000259" key="3">
    <source>
        <dbReference type="PROSITE" id="PS51371"/>
    </source>
</evidence>
<evidence type="ECO:0000256" key="1">
    <source>
        <dbReference type="ARBA" id="ARBA00023122"/>
    </source>
</evidence>
<proteinExistence type="predicted"/>
<dbReference type="Proteomes" id="UP000885759">
    <property type="component" value="Unassembled WGS sequence"/>
</dbReference>
<dbReference type="CDD" id="cd04584">
    <property type="entry name" value="CBS_pair_AcuB_like"/>
    <property type="match status" value="1"/>
</dbReference>
<dbReference type="SUPFAM" id="SSF55021">
    <property type="entry name" value="ACT-like"/>
    <property type="match status" value="1"/>
</dbReference>
<comment type="caution">
    <text evidence="5">The sequence shown here is derived from an EMBL/GenBank/DDBJ whole genome shotgun (WGS) entry which is preliminary data.</text>
</comment>
<dbReference type="InterPro" id="IPR046342">
    <property type="entry name" value="CBS_dom_sf"/>
</dbReference>
<dbReference type="CDD" id="cd04883">
    <property type="entry name" value="ACT_AcuB"/>
    <property type="match status" value="1"/>
</dbReference>
<evidence type="ECO:0000256" key="2">
    <source>
        <dbReference type="PROSITE-ProRule" id="PRU00703"/>
    </source>
</evidence>